<reference evidence="1" key="1">
    <citation type="journal article" date="2023" name="bioRxiv">
        <title>Improved chromosome-level genome assembly for marigold (Tagetes erecta).</title>
        <authorList>
            <person name="Jiang F."/>
            <person name="Yuan L."/>
            <person name="Wang S."/>
            <person name="Wang H."/>
            <person name="Xu D."/>
            <person name="Wang A."/>
            <person name="Fan W."/>
        </authorList>
    </citation>
    <scope>NUCLEOTIDE SEQUENCE</scope>
    <source>
        <strain evidence="1">WSJ</strain>
        <tissue evidence="1">Leaf</tissue>
    </source>
</reference>
<dbReference type="Proteomes" id="UP001229421">
    <property type="component" value="Unassembled WGS sequence"/>
</dbReference>
<gene>
    <name evidence="1" type="ORF">QVD17_37210</name>
</gene>
<evidence type="ECO:0000313" key="1">
    <source>
        <dbReference type="EMBL" id="KAK1410671.1"/>
    </source>
</evidence>
<dbReference type="PANTHER" id="PTHR33868">
    <property type="entry name" value="EXPRESSED PROTEIN"/>
    <property type="match status" value="1"/>
</dbReference>
<organism evidence="1 2">
    <name type="scientific">Tagetes erecta</name>
    <name type="common">African marigold</name>
    <dbReference type="NCBI Taxonomy" id="13708"/>
    <lineage>
        <taxon>Eukaryota</taxon>
        <taxon>Viridiplantae</taxon>
        <taxon>Streptophyta</taxon>
        <taxon>Embryophyta</taxon>
        <taxon>Tracheophyta</taxon>
        <taxon>Spermatophyta</taxon>
        <taxon>Magnoliopsida</taxon>
        <taxon>eudicotyledons</taxon>
        <taxon>Gunneridae</taxon>
        <taxon>Pentapetalae</taxon>
        <taxon>asterids</taxon>
        <taxon>campanulids</taxon>
        <taxon>Asterales</taxon>
        <taxon>Asteraceae</taxon>
        <taxon>Asteroideae</taxon>
        <taxon>Heliantheae alliance</taxon>
        <taxon>Tageteae</taxon>
        <taxon>Tagetes</taxon>
    </lineage>
</organism>
<dbReference type="EMBL" id="JAUHHV010000010">
    <property type="protein sequence ID" value="KAK1410671.1"/>
    <property type="molecule type" value="Genomic_DNA"/>
</dbReference>
<dbReference type="AlphaFoldDB" id="A0AAD8NJM8"/>
<name>A0AAD8NJM8_TARER</name>
<protein>
    <submittedName>
        <fullName evidence="1">Uncharacterized protein</fullName>
    </submittedName>
</protein>
<proteinExistence type="predicted"/>
<keyword evidence="2" id="KW-1185">Reference proteome</keyword>
<comment type="caution">
    <text evidence="1">The sequence shown here is derived from an EMBL/GenBank/DDBJ whole genome shotgun (WGS) entry which is preliminary data.</text>
</comment>
<dbReference type="PANTHER" id="PTHR33868:SF2">
    <property type="entry name" value="EXPRESSED PROTEIN"/>
    <property type="match status" value="1"/>
</dbReference>
<evidence type="ECO:0000313" key="2">
    <source>
        <dbReference type="Proteomes" id="UP001229421"/>
    </source>
</evidence>
<accession>A0AAD8NJM8</accession>
<sequence>MNMFIKKGIIFLGVAQRSYDFVENCDFPSPQDTSFKRDVYARDRSPQKKDEVSASVRISLPQKHQCQNAASPIASSGSFCPLRTKSIDNTVNEGSKTHEMDPNNRKLLEALCHSQTRARVAEKAAKQAYEEKEHIVNTFAYKQWQTHMQTSGKSDNARPIAPSNYVAISKEAAASHVSAARLEMVHWFRSLLVVDKALHWYNHKRELLFRINEE</sequence>